<dbReference type="WBParaSite" id="GPUH_0001743501-mRNA-1">
    <property type="protein sequence ID" value="GPUH_0001743501-mRNA-1"/>
    <property type="gene ID" value="GPUH_0001743501"/>
</dbReference>
<gene>
    <name evidence="1" type="ORF">GPUH_LOCUS17413</name>
</gene>
<accession>A0A183E8X2</accession>
<dbReference type="OrthoDB" id="5835432at2759"/>
<dbReference type="Proteomes" id="UP000271098">
    <property type="component" value="Unassembled WGS sequence"/>
</dbReference>
<keyword evidence="2" id="KW-1185">Reference proteome</keyword>
<reference evidence="1 2" key="2">
    <citation type="submission" date="2018-11" db="EMBL/GenBank/DDBJ databases">
        <authorList>
            <consortium name="Pathogen Informatics"/>
        </authorList>
    </citation>
    <scope>NUCLEOTIDE SEQUENCE [LARGE SCALE GENOMIC DNA]</scope>
</reference>
<proteinExistence type="predicted"/>
<dbReference type="SUPFAM" id="SSF81606">
    <property type="entry name" value="PP2C-like"/>
    <property type="match status" value="1"/>
</dbReference>
<organism evidence="3">
    <name type="scientific">Gongylonema pulchrum</name>
    <dbReference type="NCBI Taxonomy" id="637853"/>
    <lineage>
        <taxon>Eukaryota</taxon>
        <taxon>Metazoa</taxon>
        <taxon>Ecdysozoa</taxon>
        <taxon>Nematoda</taxon>
        <taxon>Chromadorea</taxon>
        <taxon>Rhabditida</taxon>
        <taxon>Spirurina</taxon>
        <taxon>Spiruromorpha</taxon>
        <taxon>Spiruroidea</taxon>
        <taxon>Gongylonematidae</taxon>
        <taxon>Gongylonema</taxon>
    </lineage>
</organism>
<reference evidence="3" key="1">
    <citation type="submission" date="2016-06" db="UniProtKB">
        <authorList>
            <consortium name="WormBaseParasite"/>
        </authorList>
    </citation>
    <scope>IDENTIFICATION</scope>
</reference>
<dbReference type="AlphaFoldDB" id="A0A183E8X2"/>
<evidence type="ECO:0000313" key="1">
    <source>
        <dbReference type="EMBL" id="VDN29754.1"/>
    </source>
</evidence>
<name>A0A183E8X2_9BILA</name>
<evidence type="ECO:0000313" key="2">
    <source>
        <dbReference type="Proteomes" id="UP000271098"/>
    </source>
</evidence>
<evidence type="ECO:0000313" key="3">
    <source>
        <dbReference type="WBParaSite" id="GPUH_0001743501-mRNA-1"/>
    </source>
</evidence>
<sequence>MGVQMPLWKQDLGQYEERGSYFTFVTHFCFVTAVQDAYCHERSSALQPGDAAGMLLRRARDRLWSQLRRHSRASRANADAQLRSSEQACVVSEGAITRIDIAHLPANQPTEDFYATAKCLSSDAFLFGVFDGHCGNACSRYISTHLFDYVSAGALKRHIIMDLPLKDRLQWLYTNGDPLDEKFRCNSWFISV</sequence>
<protein>
    <submittedName>
        <fullName evidence="3">PPM-type phosphatase domain-containing protein</fullName>
    </submittedName>
</protein>
<dbReference type="Gene3D" id="3.60.40.10">
    <property type="entry name" value="PPM-type phosphatase domain"/>
    <property type="match status" value="1"/>
</dbReference>
<dbReference type="InterPro" id="IPR036457">
    <property type="entry name" value="PPM-type-like_dom_sf"/>
</dbReference>
<dbReference type="EMBL" id="UYRT01085143">
    <property type="protein sequence ID" value="VDN29754.1"/>
    <property type="molecule type" value="Genomic_DNA"/>
</dbReference>